<feature type="domain" description="SGNH hydrolase-type esterase N-terminal" evidence="2">
    <location>
        <begin position="30"/>
        <end position="174"/>
    </location>
</feature>
<dbReference type="KEGG" id="palr:HGI30_08240"/>
<sequence length="383" mass="42497">MRSDGMPEQPARPSVVMEHDEREEQTMTLEWHSPLAPPFHIAGFAWFDEEKLYRRLPRTPSHPIPPMVDQLANHTAGGQIRFQTNSASLSVNVRLSGVANMNHMPATGQCAFDCYIGGPGEQRYYGTTVYDRSKRDYEVQVCENLDGRLRSITLYFPLYMGIEDVQIGLEPGADVLPPLPYASDRRILLYGTSITQGGCASRPGMAYSNIVSRAINAELCNLGFSGSGKGEAAVAEVISGIANPGLLVLDYEANCDSSDSLRATLPEFIRIFRRRHPDVPIWIVSQIRFAKEHFQPELLALRLDRQAIQRAVVDACRAGGDPNVFFCDGGELLGEDYHDCTVDGIHPTDFGFQRMAERLAAVIRGSFLGPRGESSIPPRRRIE</sequence>
<dbReference type="InterPro" id="IPR013830">
    <property type="entry name" value="SGNH_hydro"/>
</dbReference>
<evidence type="ECO:0008006" key="5">
    <source>
        <dbReference type="Google" id="ProtNLM"/>
    </source>
</evidence>
<dbReference type="Gene3D" id="2.60.120.260">
    <property type="entry name" value="Galactose-binding domain-like"/>
    <property type="match status" value="1"/>
</dbReference>
<reference evidence="3 4" key="1">
    <citation type="submission" date="2020-04" db="EMBL/GenBank/DDBJ databases">
        <title>Novel Paenibacillus strain UniB2 isolated from commercial digestive syrup.</title>
        <authorList>
            <person name="Thorat V."/>
            <person name="Kirdat K."/>
            <person name="Tiwarekar B."/>
            <person name="Yadav A."/>
        </authorList>
    </citation>
    <scope>NUCLEOTIDE SEQUENCE [LARGE SCALE GENOMIC DNA]</scope>
    <source>
        <strain evidence="3 4">UniB2</strain>
    </source>
</reference>
<protein>
    <recommendedName>
        <fullName evidence="5">SGNH hydrolase-type esterase domain-containing protein</fullName>
    </recommendedName>
</protein>
<evidence type="ECO:0000313" key="3">
    <source>
        <dbReference type="EMBL" id="QJC51540.1"/>
    </source>
</evidence>
<dbReference type="Proteomes" id="UP000502136">
    <property type="component" value="Chromosome"/>
</dbReference>
<dbReference type="EMBL" id="CP051428">
    <property type="protein sequence ID" value="QJC51540.1"/>
    <property type="molecule type" value="Genomic_DNA"/>
</dbReference>
<keyword evidence="4" id="KW-1185">Reference proteome</keyword>
<name>A0A6H2GVU8_9BACL</name>
<dbReference type="Pfam" id="PF14606">
    <property type="entry name" value="Lipase_GDSL_3"/>
    <property type="match status" value="1"/>
</dbReference>
<dbReference type="Pfam" id="PF14607">
    <property type="entry name" value="GxDLY"/>
    <property type="match status" value="1"/>
</dbReference>
<dbReference type="InterPro" id="IPR032740">
    <property type="entry name" value="GxDLY"/>
</dbReference>
<dbReference type="InterPro" id="IPR036514">
    <property type="entry name" value="SGNH_hydro_sf"/>
</dbReference>
<proteinExistence type="predicted"/>
<evidence type="ECO:0000259" key="2">
    <source>
        <dbReference type="Pfam" id="PF14607"/>
    </source>
</evidence>
<accession>A0A6H2GVU8</accession>
<dbReference type="Gene3D" id="3.40.50.1110">
    <property type="entry name" value="SGNH hydrolase"/>
    <property type="match status" value="1"/>
</dbReference>
<gene>
    <name evidence="3" type="ORF">HGI30_08240</name>
</gene>
<dbReference type="SUPFAM" id="SSF52266">
    <property type="entry name" value="SGNH hydrolase"/>
    <property type="match status" value="1"/>
</dbReference>
<organism evidence="3 4">
    <name type="scientific">Paenibacillus albicereus</name>
    <dbReference type="NCBI Taxonomy" id="2726185"/>
    <lineage>
        <taxon>Bacteria</taxon>
        <taxon>Bacillati</taxon>
        <taxon>Bacillota</taxon>
        <taxon>Bacilli</taxon>
        <taxon>Bacillales</taxon>
        <taxon>Paenibacillaceae</taxon>
        <taxon>Paenibacillus</taxon>
    </lineage>
</organism>
<evidence type="ECO:0000313" key="4">
    <source>
        <dbReference type="Proteomes" id="UP000502136"/>
    </source>
</evidence>
<evidence type="ECO:0000259" key="1">
    <source>
        <dbReference type="Pfam" id="PF14606"/>
    </source>
</evidence>
<feature type="domain" description="SGNH hydrolase-type esterase" evidence="1">
    <location>
        <begin position="185"/>
        <end position="364"/>
    </location>
</feature>
<dbReference type="AlphaFoldDB" id="A0A6H2GVU8"/>